<keyword evidence="2" id="KW-1185">Reference proteome</keyword>
<evidence type="ECO:0000313" key="2">
    <source>
        <dbReference type="Proteomes" id="UP000039865"/>
    </source>
</evidence>
<dbReference type="EMBL" id="CCKQ01001403">
    <property type="protein sequence ID" value="CDW72510.1"/>
    <property type="molecule type" value="Genomic_DNA"/>
</dbReference>
<name>A0A077ZT69_STYLE</name>
<sequence length="442" mass="50940">MLNTLQLKQKDQYEVDTIPNCFGLSQLPVEIEDNSTTGSSFNIIEYESTLDYFAVGGFYGSRPLIGLYNNKENFNRFVWLNTYDYDQTTINLTPLQQVETLVFSKQMHIIALIRTIKIGDYEYTDKGSLLVMRVDLQGLAEKTCYFDNYAIFRRPMINAISINQSNGDIYLLIVPVNQQGYLLVIKNDLSQITQFHSVNEYYAYYCSVYFYPQLNKAFAMGVWMPVQTNLFGIFVSIFDENLPSNYVQRAIKADNLQQYQVIIPLMEQNLGLLAGCFEGTNNINDMQTQSTLSEGILALESQLDDQIFLTFADLSDDLFAYQPNMLVPRQDDLIYLGFSRDLSGRLRAYLNYFFHNSYLQLLTDIDPTLPHDYANMIITGFDLSTATFDIINTPPIKTPPIQAYQNLLPYVSLWHDYNSANKWEKMVSQLSVNQLLINWQLC</sequence>
<proteinExistence type="predicted"/>
<protein>
    <submittedName>
        <fullName evidence="1">Uncharacterized protein</fullName>
    </submittedName>
</protein>
<organism evidence="1 2">
    <name type="scientific">Stylonychia lemnae</name>
    <name type="common">Ciliate</name>
    <dbReference type="NCBI Taxonomy" id="5949"/>
    <lineage>
        <taxon>Eukaryota</taxon>
        <taxon>Sar</taxon>
        <taxon>Alveolata</taxon>
        <taxon>Ciliophora</taxon>
        <taxon>Intramacronucleata</taxon>
        <taxon>Spirotrichea</taxon>
        <taxon>Stichotrichia</taxon>
        <taxon>Sporadotrichida</taxon>
        <taxon>Oxytrichidae</taxon>
        <taxon>Stylonychinae</taxon>
        <taxon>Stylonychia</taxon>
    </lineage>
</organism>
<reference evidence="1 2" key="1">
    <citation type="submission" date="2014-06" db="EMBL/GenBank/DDBJ databases">
        <authorList>
            <person name="Swart Estienne"/>
        </authorList>
    </citation>
    <scope>NUCLEOTIDE SEQUENCE [LARGE SCALE GENOMIC DNA]</scope>
    <source>
        <strain evidence="1 2">130c</strain>
    </source>
</reference>
<accession>A0A077ZT69</accession>
<dbReference type="InParanoid" id="A0A077ZT69"/>
<gene>
    <name evidence="1" type="primary">Contig6407.g6854</name>
    <name evidence="1" type="ORF">STYLEM_1471</name>
</gene>
<evidence type="ECO:0000313" key="1">
    <source>
        <dbReference type="EMBL" id="CDW72510.1"/>
    </source>
</evidence>
<dbReference type="AlphaFoldDB" id="A0A077ZT69"/>
<dbReference type="Proteomes" id="UP000039865">
    <property type="component" value="Unassembled WGS sequence"/>
</dbReference>